<accession>A0A1I3HJ61</accession>
<evidence type="ECO:0000313" key="2">
    <source>
        <dbReference type="Proteomes" id="UP000199377"/>
    </source>
</evidence>
<organism evidence="1 2">
    <name type="scientific">Albimonas pacifica</name>
    <dbReference type="NCBI Taxonomy" id="1114924"/>
    <lineage>
        <taxon>Bacteria</taxon>
        <taxon>Pseudomonadati</taxon>
        <taxon>Pseudomonadota</taxon>
        <taxon>Alphaproteobacteria</taxon>
        <taxon>Rhodobacterales</taxon>
        <taxon>Paracoccaceae</taxon>
        <taxon>Albimonas</taxon>
    </lineage>
</organism>
<dbReference type="EMBL" id="FOQH01000006">
    <property type="protein sequence ID" value="SFI35776.1"/>
    <property type="molecule type" value="Genomic_DNA"/>
</dbReference>
<name>A0A1I3HJ61_9RHOB</name>
<dbReference type="Proteomes" id="UP000199377">
    <property type="component" value="Unassembled WGS sequence"/>
</dbReference>
<keyword evidence="2" id="KW-1185">Reference proteome</keyword>
<sequence>MENDTRTLIDAAAEHVPQARLEEIALPDGALAVVTPAGATVRFEDLEKFRAAPRRVRAEVRHETPASFCAYVKAYSDKARTRVLASLENREIVAHLDWHSAGEGGASWATHRAVWPAALTPAFEAWHSVHDKPMTQREFAEFLQDRCFDALAPSAADLMEVAQNFEVIRDVKFRQAINLSTGERQFQFTEDDQTRGAVTCPKLIRLRTGVFWGCDPVEWAARLAYNMLDGKLTFRVQIVRLDELLDAEFERLVDAIAVDLPDVPVHRGRVVARA</sequence>
<dbReference type="Pfam" id="PF10065">
    <property type="entry name" value="DUF2303"/>
    <property type="match status" value="1"/>
</dbReference>
<dbReference type="AlphaFoldDB" id="A0A1I3HJ61"/>
<dbReference type="RefSeq" id="WP_177236256.1">
    <property type="nucleotide sequence ID" value="NZ_FOQH01000006.1"/>
</dbReference>
<proteinExistence type="predicted"/>
<protein>
    <submittedName>
        <fullName evidence="1">Uncharacterized conserved protein YfdQ, DUF2303 family</fullName>
    </submittedName>
</protein>
<reference evidence="1 2" key="1">
    <citation type="submission" date="2016-10" db="EMBL/GenBank/DDBJ databases">
        <authorList>
            <person name="de Groot N.N."/>
        </authorList>
    </citation>
    <scope>NUCLEOTIDE SEQUENCE [LARGE SCALE GENOMIC DNA]</scope>
    <source>
        <strain evidence="1 2">CGMCC 1.11030</strain>
    </source>
</reference>
<evidence type="ECO:0000313" key="1">
    <source>
        <dbReference type="EMBL" id="SFI35776.1"/>
    </source>
</evidence>
<dbReference type="InterPro" id="IPR019276">
    <property type="entry name" value="DUF2303"/>
</dbReference>
<dbReference type="STRING" id="1114924.SAMN05216258_10626"/>
<gene>
    <name evidence="1" type="ORF">SAMN05216258_10626</name>
</gene>